<accession>A0A0E3BQQ4</accession>
<comment type="caution">
    <text evidence="1">The sequence shown here is derived from an EMBL/GenBank/DDBJ whole genome shotgun (WGS) entry which is preliminary data.</text>
</comment>
<proteinExistence type="predicted"/>
<dbReference type="Proteomes" id="UP000029549">
    <property type="component" value="Unassembled WGS sequence"/>
</dbReference>
<gene>
    <name evidence="1" type="ORF">P608_18340</name>
</gene>
<protein>
    <submittedName>
        <fullName evidence="1">Uncharacterized protein</fullName>
    </submittedName>
</protein>
<dbReference type="EMBL" id="AWTP01000123">
    <property type="protein sequence ID" value="KGH08331.1"/>
    <property type="molecule type" value="Genomic_DNA"/>
</dbReference>
<keyword evidence="2" id="KW-1185">Reference proteome</keyword>
<evidence type="ECO:0000313" key="1">
    <source>
        <dbReference type="EMBL" id="KGH08331.1"/>
    </source>
</evidence>
<sequence length="78" mass="9443">MEIDDNDLVTQFNLWRDYANRDFCYADSQHAGEFLYTLQTEWRRRYPSRYVPNPVSPRDGRSNCQILWSQADETRYNS</sequence>
<organism evidence="1 2">
    <name type="scientific">Comamonas thiooxydans</name>
    <dbReference type="NCBI Taxonomy" id="363952"/>
    <lineage>
        <taxon>Bacteria</taxon>
        <taxon>Pseudomonadati</taxon>
        <taxon>Pseudomonadota</taxon>
        <taxon>Betaproteobacteria</taxon>
        <taxon>Burkholderiales</taxon>
        <taxon>Comamonadaceae</taxon>
        <taxon>Comamonas</taxon>
    </lineage>
</organism>
<dbReference type="AlphaFoldDB" id="A0A0E3BQQ4"/>
<evidence type="ECO:0000313" key="2">
    <source>
        <dbReference type="Proteomes" id="UP000029549"/>
    </source>
</evidence>
<dbReference type="RefSeq" id="WP_034396100.1">
    <property type="nucleotide sequence ID" value="NZ_AWTO01000185.1"/>
</dbReference>
<name>A0A0E3BQQ4_9BURK</name>
<reference evidence="1 2" key="1">
    <citation type="submission" date="2013-09" db="EMBL/GenBank/DDBJ databases">
        <title>High correlation between genotypes and phenotypes of environmental bacteria Comamonas testosteroni strains.</title>
        <authorList>
            <person name="Liu L."/>
            <person name="Zhu W."/>
            <person name="Xia X."/>
            <person name="Xu B."/>
            <person name="Luo M."/>
            <person name="Wang G."/>
        </authorList>
    </citation>
    <scope>NUCLEOTIDE SEQUENCE [LARGE SCALE GENOMIC DNA]</scope>
    <source>
        <strain evidence="1 2">DF2</strain>
    </source>
</reference>